<keyword evidence="2" id="KW-1185">Reference proteome</keyword>
<proteinExistence type="predicted"/>
<reference evidence="2" key="1">
    <citation type="journal article" date="2012" name="Stand. Genomic Sci.">
        <title>Genome sequence of strain HIMB624, a cultured representative from the OM43 clade of marine Betaproteobacteria.</title>
        <authorList>
            <person name="Huggett M.J."/>
            <person name="Hayakawa D.H."/>
            <person name="Rappe M.S."/>
        </authorList>
    </citation>
    <scope>NUCLEOTIDE SEQUENCE [LARGE SCALE GENOMIC DNA]</scope>
    <source>
        <strain evidence="2">KB13</strain>
    </source>
</reference>
<dbReference type="STRING" id="314607.KB13_661"/>
<organism evidence="1 2">
    <name type="scientific">beta proteobacterium KB13</name>
    <dbReference type="NCBI Taxonomy" id="314607"/>
    <lineage>
        <taxon>Bacteria</taxon>
        <taxon>Pseudomonadati</taxon>
        <taxon>Pseudomonadota</taxon>
        <taxon>Betaproteobacteria</taxon>
        <taxon>Nitrosomonadales</taxon>
        <taxon>OM43 clade</taxon>
    </lineage>
</organism>
<gene>
    <name evidence="1" type="ORF">KB13_661</name>
</gene>
<evidence type="ECO:0000313" key="1">
    <source>
        <dbReference type="EMBL" id="EDZ64529.1"/>
    </source>
</evidence>
<sequence length="36" mass="4205">MNNYQCQFCKVSTLTINGLLENHLPGCEYRKQKESN</sequence>
<dbReference type="AlphaFoldDB" id="B6BU44"/>
<accession>B6BU44</accession>
<dbReference type="HOGENOM" id="CLU_3354811_0_0_4"/>
<name>B6BU44_9PROT</name>
<dbReference type="Proteomes" id="UP000004188">
    <property type="component" value="Unassembled WGS sequence"/>
</dbReference>
<protein>
    <submittedName>
        <fullName evidence="1">Uncharacterized protein</fullName>
    </submittedName>
</protein>
<dbReference type="EMBL" id="DS995299">
    <property type="protein sequence ID" value="EDZ64529.1"/>
    <property type="molecule type" value="Genomic_DNA"/>
</dbReference>
<evidence type="ECO:0000313" key="2">
    <source>
        <dbReference type="Proteomes" id="UP000004188"/>
    </source>
</evidence>